<dbReference type="AlphaFoldDB" id="A0A4R8UI89"/>
<dbReference type="InterPro" id="IPR007815">
    <property type="entry name" value="Emycin_Estase"/>
</dbReference>
<dbReference type="Gene3D" id="3.30.1870.10">
    <property type="entry name" value="EreA-like, domain 2"/>
    <property type="match status" value="1"/>
</dbReference>
<protein>
    <submittedName>
        <fullName evidence="1">Erythromycin esterase family protein</fullName>
    </submittedName>
</protein>
<dbReference type="EMBL" id="SOEZ01000011">
    <property type="protein sequence ID" value="TFB55626.1"/>
    <property type="molecule type" value="Genomic_DNA"/>
</dbReference>
<dbReference type="RefSeq" id="WP_134487772.1">
    <property type="nucleotide sequence ID" value="NZ_SOEZ01000011.1"/>
</dbReference>
<evidence type="ECO:0000313" key="1">
    <source>
        <dbReference type="EMBL" id="TFB55626.1"/>
    </source>
</evidence>
<evidence type="ECO:0000313" key="2">
    <source>
        <dbReference type="Proteomes" id="UP000297866"/>
    </source>
</evidence>
<dbReference type="SUPFAM" id="SSF159501">
    <property type="entry name" value="EreA/ChaN-like"/>
    <property type="match status" value="1"/>
</dbReference>
<dbReference type="PIRSF" id="PIRSF036794">
    <property type="entry name" value="UCP_erythr_ester"/>
    <property type="match status" value="1"/>
</dbReference>
<dbReference type="CDD" id="cd14728">
    <property type="entry name" value="Ere-like"/>
    <property type="match status" value="1"/>
</dbReference>
<dbReference type="Proteomes" id="UP000297866">
    <property type="component" value="Unassembled WGS sequence"/>
</dbReference>
<dbReference type="OrthoDB" id="9810066at2"/>
<keyword evidence="2" id="KW-1185">Reference proteome</keyword>
<dbReference type="Gene3D" id="3.40.1660.10">
    <property type="entry name" value="EreA-like (biosynthetic domain)"/>
    <property type="match status" value="1"/>
</dbReference>
<dbReference type="Pfam" id="PF05139">
    <property type="entry name" value="Erythro_esteras"/>
    <property type="match status" value="1"/>
</dbReference>
<gene>
    <name evidence="1" type="ORF">E3O23_02430</name>
</gene>
<dbReference type="PANTHER" id="PTHR31299">
    <property type="entry name" value="ESTERASE, PUTATIVE (AFU_ORTHOLOGUE AFUA_1G05850)-RELATED"/>
    <property type="match status" value="1"/>
</dbReference>
<name>A0A4R8UI89_9MICO</name>
<reference evidence="1 2" key="1">
    <citation type="submission" date="2019-03" db="EMBL/GenBank/DDBJ databases">
        <title>Genomics of glacier-inhabiting Cryobacterium strains.</title>
        <authorList>
            <person name="Liu Q."/>
            <person name="Xin Y.-H."/>
        </authorList>
    </citation>
    <scope>NUCLEOTIDE SEQUENCE [LARGE SCALE GENOMIC DNA]</scope>
    <source>
        <strain evidence="1 2">Sr47</strain>
    </source>
</reference>
<organism evidence="1 2">
    <name type="scientific">Cryobacterium tagatosivorans</name>
    <dbReference type="NCBI Taxonomy" id="1259199"/>
    <lineage>
        <taxon>Bacteria</taxon>
        <taxon>Bacillati</taxon>
        <taxon>Actinomycetota</taxon>
        <taxon>Actinomycetes</taxon>
        <taxon>Micrococcales</taxon>
        <taxon>Microbacteriaceae</taxon>
        <taxon>Cryobacterium</taxon>
    </lineage>
</organism>
<comment type="caution">
    <text evidence="1">The sequence shown here is derived from an EMBL/GenBank/DDBJ whole genome shotgun (WGS) entry which is preliminary data.</text>
</comment>
<sequence length="446" mass="50129">MTGDTGRHPDDAHPGGSAAAREMRALARPLNGVDDLDPLVERITGARFVCIGEASHGTHEYYRWRCLLARRLIEERGFTWIGVEGDWPDCWRINRWLRGQADRELDARGLLARFERWPTWLWANEDVAEFLAWLREWNAGRPPAEQVGFYGLDVYSLWDSLREIIAWLQVNEPGAMDTARQAWRCFMPYREDPHSYAWSTRLVPETCEADVVALLVEVRRRAGVRAGSDEDAFDAAQNAEVAANAERYYRIMVRGDRDSWNIRDHHMADTIDRLAAHLGPQSKGMIWEHNTHVGDARATDMARDGLVNVGQLVRERHSIDGVVLVGFASHQGSVLAAAAWGSPELALPVPAAVPSSHEGILHSVLGTDALLVFPDDRAGPWLGAWLPHRAIGVVYQPGHEAGNYVPTRMGGRYDALIWLEETTALVPLHHEPRPEEPEYETEPTGF</sequence>
<proteinExistence type="predicted"/>
<dbReference type="GO" id="GO:0046677">
    <property type="term" value="P:response to antibiotic"/>
    <property type="evidence" value="ECO:0007669"/>
    <property type="project" value="InterPro"/>
</dbReference>
<dbReference type="InterPro" id="IPR014622">
    <property type="entry name" value="UCP036794_erythomycin"/>
</dbReference>
<dbReference type="Gene3D" id="1.20.1440.30">
    <property type="entry name" value="Biosynthetic Protein domain"/>
    <property type="match status" value="1"/>
</dbReference>
<dbReference type="PANTHER" id="PTHR31299:SF0">
    <property type="entry name" value="ESTERASE, PUTATIVE (AFU_ORTHOLOGUE AFUA_1G05850)-RELATED"/>
    <property type="match status" value="1"/>
</dbReference>
<dbReference type="InterPro" id="IPR052036">
    <property type="entry name" value="Hydrolase/PRTase-associated"/>
</dbReference>
<accession>A0A4R8UI89</accession>